<dbReference type="Proteomes" id="UP000807504">
    <property type="component" value="Unassembled WGS sequence"/>
</dbReference>
<protein>
    <submittedName>
        <fullName evidence="2">Uncharacterized protein</fullName>
    </submittedName>
</protein>
<proteinExistence type="predicted"/>
<feature type="transmembrane region" description="Helical" evidence="1">
    <location>
        <begin position="86"/>
        <end position="106"/>
    </location>
</feature>
<keyword evidence="1" id="KW-1133">Transmembrane helix</keyword>
<gene>
    <name evidence="2" type="ORF">HNY73_016968</name>
</gene>
<evidence type="ECO:0000313" key="2">
    <source>
        <dbReference type="EMBL" id="KAF8774415.1"/>
    </source>
</evidence>
<comment type="caution">
    <text evidence="2">The sequence shown here is derived from an EMBL/GenBank/DDBJ whole genome shotgun (WGS) entry which is preliminary data.</text>
</comment>
<keyword evidence="3" id="KW-1185">Reference proteome</keyword>
<evidence type="ECO:0000313" key="3">
    <source>
        <dbReference type="Proteomes" id="UP000807504"/>
    </source>
</evidence>
<evidence type="ECO:0000256" key="1">
    <source>
        <dbReference type="SAM" id="Phobius"/>
    </source>
</evidence>
<sequence length="110" mass="12712">MSLFSYFRVCIKKDLSTEYSCKRWVNCPTCTFNSTECEMCPPGRFGSNCAKGDKKIYADLGIIDAGNRKNLYVRKNAANQFCSQPLIVYVFTFFILSLVIFFYNMLQIYS</sequence>
<name>A0A8T0EPF5_ARGBR</name>
<accession>A0A8T0EPF5</accession>
<reference evidence="2" key="2">
    <citation type="submission" date="2020-06" db="EMBL/GenBank/DDBJ databases">
        <authorList>
            <person name="Sheffer M."/>
        </authorList>
    </citation>
    <scope>NUCLEOTIDE SEQUENCE</scope>
</reference>
<keyword evidence="1" id="KW-0472">Membrane</keyword>
<organism evidence="2 3">
    <name type="scientific">Argiope bruennichi</name>
    <name type="common">Wasp spider</name>
    <name type="synonym">Aranea bruennichi</name>
    <dbReference type="NCBI Taxonomy" id="94029"/>
    <lineage>
        <taxon>Eukaryota</taxon>
        <taxon>Metazoa</taxon>
        <taxon>Ecdysozoa</taxon>
        <taxon>Arthropoda</taxon>
        <taxon>Chelicerata</taxon>
        <taxon>Arachnida</taxon>
        <taxon>Araneae</taxon>
        <taxon>Araneomorphae</taxon>
        <taxon>Entelegynae</taxon>
        <taxon>Araneoidea</taxon>
        <taxon>Araneidae</taxon>
        <taxon>Argiope</taxon>
    </lineage>
</organism>
<keyword evidence="1" id="KW-0812">Transmembrane</keyword>
<reference evidence="2" key="1">
    <citation type="journal article" date="2020" name="bioRxiv">
        <title>Chromosome-level reference genome of the European wasp spider Argiope bruennichi: a resource for studies on range expansion and evolutionary adaptation.</title>
        <authorList>
            <person name="Sheffer M.M."/>
            <person name="Hoppe A."/>
            <person name="Krehenwinkel H."/>
            <person name="Uhl G."/>
            <person name="Kuss A.W."/>
            <person name="Jensen L."/>
            <person name="Jensen C."/>
            <person name="Gillespie R.G."/>
            <person name="Hoff K.J."/>
            <person name="Prost S."/>
        </authorList>
    </citation>
    <scope>NUCLEOTIDE SEQUENCE</scope>
</reference>
<dbReference type="AlphaFoldDB" id="A0A8T0EPF5"/>
<dbReference type="EMBL" id="JABXBU010002227">
    <property type="protein sequence ID" value="KAF8774415.1"/>
    <property type="molecule type" value="Genomic_DNA"/>
</dbReference>